<evidence type="ECO:0000313" key="3">
    <source>
        <dbReference type="Proteomes" id="UP001595878"/>
    </source>
</evidence>
<dbReference type="RefSeq" id="WP_021779118.1">
    <property type="nucleotide sequence ID" value="NZ_JBHSHB010000040.1"/>
</dbReference>
<accession>A0ABV9LBT2</accession>
<reference evidence="3" key="1">
    <citation type="journal article" date="2019" name="Int. J. Syst. Evol. Microbiol.">
        <title>The Global Catalogue of Microorganisms (GCM) 10K type strain sequencing project: providing services to taxonomists for standard genome sequencing and annotation.</title>
        <authorList>
            <consortium name="The Broad Institute Genomics Platform"/>
            <consortium name="The Broad Institute Genome Sequencing Center for Infectious Disease"/>
            <person name="Wu L."/>
            <person name="Ma J."/>
        </authorList>
    </citation>
    <scope>NUCLEOTIDE SEQUENCE [LARGE SCALE GENOMIC DNA]</scope>
    <source>
        <strain evidence="3">CGMCC 4.7427</strain>
    </source>
</reference>
<dbReference type="EMBL" id="JBHSHB010000040">
    <property type="protein sequence ID" value="MFC4691554.1"/>
    <property type="molecule type" value="Genomic_DNA"/>
</dbReference>
<keyword evidence="3" id="KW-1185">Reference proteome</keyword>
<organism evidence="2 3">
    <name type="scientific">Dokdonia genika</name>
    <dbReference type="NCBI Taxonomy" id="308113"/>
    <lineage>
        <taxon>Bacteria</taxon>
        <taxon>Pseudomonadati</taxon>
        <taxon>Bacteroidota</taxon>
        <taxon>Flavobacteriia</taxon>
        <taxon>Flavobacteriales</taxon>
        <taxon>Flavobacteriaceae</taxon>
        <taxon>Dokdonia</taxon>
    </lineage>
</organism>
<name>A0ABV9LBT2_9FLAO</name>
<evidence type="ECO:0000313" key="2">
    <source>
        <dbReference type="EMBL" id="MFC4691554.1"/>
    </source>
</evidence>
<sequence>MHKSTTKKHADFQDPYRRSSNFRRIIPKETFAVEGDGNVTLDTEEN</sequence>
<evidence type="ECO:0000256" key="1">
    <source>
        <dbReference type="SAM" id="MobiDB-lite"/>
    </source>
</evidence>
<feature type="compositionally biased region" description="Basic and acidic residues" evidence="1">
    <location>
        <begin position="8"/>
        <end position="17"/>
    </location>
</feature>
<protein>
    <submittedName>
        <fullName evidence="2">Uncharacterized protein</fullName>
    </submittedName>
</protein>
<comment type="caution">
    <text evidence="2">The sequence shown here is derived from an EMBL/GenBank/DDBJ whole genome shotgun (WGS) entry which is preliminary data.</text>
</comment>
<proteinExistence type="predicted"/>
<dbReference type="Proteomes" id="UP001595878">
    <property type="component" value="Unassembled WGS sequence"/>
</dbReference>
<feature type="region of interest" description="Disordered" evidence="1">
    <location>
        <begin position="1"/>
        <end position="21"/>
    </location>
</feature>
<gene>
    <name evidence="2" type="ORF">ACFO5T_14055</name>
</gene>